<keyword evidence="2" id="KW-0614">Plasmid</keyword>
<dbReference type="EMBL" id="CP017904">
    <property type="protein sequence ID" value="ARP21733.1"/>
    <property type="molecule type" value="Genomic_DNA"/>
</dbReference>
<gene>
    <name evidence="1" type="ORF">K05K4_50240</name>
    <name evidence="2" type="ORF">K05K4_50490</name>
</gene>
<dbReference type="EMBL" id="CP017904">
    <property type="protein sequence ID" value="ARP21751.1"/>
    <property type="molecule type" value="Genomic_DNA"/>
</dbReference>
<reference evidence="2" key="1">
    <citation type="submission" date="2016-10" db="EMBL/GenBank/DDBJ databases">
        <title>The High Quality Genome of Vibrio alginolyticus K01M1.</title>
        <authorList>
            <person name="Wendling C."/>
            <person name="Chibani C.M."/>
            <person name="Hertel R."/>
            <person name="Sproer C."/>
            <person name="Bunk B."/>
            <person name="Overmann J."/>
            <person name="Roth O."/>
            <person name="Liesegang H."/>
        </authorList>
    </citation>
    <scope>NUCLEOTIDE SEQUENCE</scope>
    <source>
        <strain evidence="2">K05K4</strain>
        <plasmid evidence="2">pL289</plasmid>
    </source>
</reference>
<protein>
    <submittedName>
        <fullName evidence="2">Uncharacterized protein</fullName>
    </submittedName>
</protein>
<sequence>MNDSPILNELLLNANKAPTATNSKQKLIINSYASGDENDDESYEEEFDSLFSQEEHAYEVPEPASFGMIEEYEHALTDASLQTSDSANAKEDSKITSKKIKSLQMKSLKTLTYMINAELANAGRTIVRNKAMMDQFQDGIVNAIGETVLLQKEFIVSFHKTVCDLNKVSERDKAQGKSSASEYSYRLSWGINSLIYARSVEIGYEAKKSTKLFTQILLGIYGDINHPGILNIRNQLGLTDIDPETLAYIDRRMDKVRLYNPFREQQTSNEESFYYSVSMAWSEVFNALHSDRSVIVDGNARNTIRKMFEDRIIDLFAYFSVGCERESDYNMLLKSCISKVASFQANIINICIDSLKNDSNQKSFGFIISTTRDCLDELVSRLKFCTEVVTRQLLEAETGSLVHGVKAHESEIYPTHLLLNIDNSIDNYISSIKPGLLPNDIAQRYLMLQRTTLKVCDIAQDRFRHLVSYKDQVGANGQVIKPDMNVLMPGFYGKVYNAFKNANSHLPVLEESAHQNYLTAILGAAIMALTPRVSPDKVLCELGFDPYLKREVNEQIVMIARALKIEPTNHRFNAELLCASIEAISSTRTFAWGIHEGYVALNVVNSLLKASNNIFRDSPIQSNAESSFFSFKTALDQSLKIFKRIWSSTANETLTRSDKRFCLGDIDRKSAEDIINEFNRTMSQECYLFHSNAEKIYNNLLGHKSINLNFKKTSDLKPGLSEEEVHHISMGFNKDVE</sequence>
<evidence type="ECO:0000313" key="2">
    <source>
        <dbReference type="EMBL" id="ARP21751.1"/>
    </source>
</evidence>
<organism evidence="2">
    <name type="scientific">Vibrio alginolyticus</name>
    <dbReference type="NCBI Taxonomy" id="663"/>
    <lineage>
        <taxon>Bacteria</taxon>
        <taxon>Pseudomonadati</taxon>
        <taxon>Pseudomonadota</taxon>
        <taxon>Gammaproteobacteria</taxon>
        <taxon>Vibrionales</taxon>
        <taxon>Vibrionaceae</taxon>
        <taxon>Vibrio</taxon>
    </lineage>
</organism>
<dbReference type="AlphaFoldDB" id="A0A1W6UGD0"/>
<evidence type="ECO:0000313" key="1">
    <source>
        <dbReference type="EMBL" id="ARP21733.1"/>
    </source>
</evidence>
<proteinExistence type="predicted"/>
<geneLocation type="plasmid" evidence="2">
    <name>pL289</name>
</geneLocation>
<accession>A0A1W6UGD0</accession>
<name>A0A1W6UGD0_VIBAL</name>
<dbReference type="RefSeq" id="WP_086048387.1">
    <property type="nucleotide sequence ID" value="NZ_CP017893.1"/>
</dbReference>